<evidence type="ECO:0000313" key="6">
    <source>
        <dbReference type="Proteomes" id="UP001057498"/>
    </source>
</evidence>
<evidence type="ECO:0000313" key="5">
    <source>
        <dbReference type="EMBL" id="BDI08098.1"/>
    </source>
</evidence>
<dbReference type="EMBL" id="AP025730">
    <property type="protein sequence ID" value="BDI08098.1"/>
    <property type="molecule type" value="Genomic_DNA"/>
</dbReference>
<comment type="similarity">
    <text evidence="1">Belongs to the 'GDXG' lipolytic enzyme family.</text>
</comment>
<dbReference type="SUPFAM" id="SSF53474">
    <property type="entry name" value="alpha/beta-Hydrolases"/>
    <property type="match status" value="1"/>
</dbReference>
<dbReference type="PANTHER" id="PTHR48081:SF30">
    <property type="entry name" value="ACETYL-HYDROLASE LIPR-RELATED"/>
    <property type="match status" value="1"/>
</dbReference>
<dbReference type="InterPro" id="IPR029058">
    <property type="entry name" value="AB_hydrolase_fold"/>
</dbReference>
<dbReference type="Pfam" id="PF07859">
    <property type="entry name" value="Abhydrolase_3"/>
    <property type="match status" value="1"/>
</dbReference>
<dbReference type="Gene3D" id="3.40.50.1820">
    <property type="entry name" value="alpha/beta hydrolase"/>
    <property type="match status" value="1"/>
</dbReference>
<dbReference type="PANTHER" id="PTHR48081">
    <property type="entry name" value="AB HYDROLASE SUPERFAMILY PROTEIN C4A8.06C"/>
    <property type="match status" value="1"/>
</dbReference>
<evidence type="ECO:0000256" key="3">
    <source>
        <dbReference type="SAM" id="MobiDB-lite"/>
    </source>
</evidence>
<dbReference type="RefSeq" id="WP_251971231.1">
    <property type="nucleotide sequence ID" value="NZ_AP025730.1"/>
</dbReference>
<keyword evidence="2" id="KW-0378">Hydrolase</keyword>
<evidence type="ECO:0000256" key="2">
    <source>
        <dbReference type="ARBA" id="ARBA00022801"/>
    </source>
</evidence>
<protein>
    <submittedName>
        <fullName evidence="5">Lipase</fullName>
    </submittedName>
</protein>
<dbReference type="InterPro" id="IPR050300">
    <property type="entry name" value="GDXG_lipolytic_enzyme"/>
</dbReference>
<accession>A0ABM7YTU9</accession>
<dbReference type="InterPro" id="IPR013094">
    <property type="entry name" value="AB_hydrolase_3"/>
</dbReference>
<evidence type="ECO:0000259" key="4">
    <source>
        <dbReference type="Pfam" id="PF07859"/>
    </source>
</evidence>
<proteinExistence type="inferred from homology"/>
<feature type="domain" description="Alpha/beta hydrolase fold-3" evidence="4">
    <location>
        <begin position="126"/>
        <end position="341"/>
    </location>
</feature>
<gene>
    <name evidence="5" type="ORF">CATMQ487_50680</name>
</gene>
<organism evidence="5 6">
    <name type="scientific">Sphaerotilus microaerophilus</name>
    <dbReference type="NCBI Taxonomy" id="2914710"/>
    <lineage>
        <taxon>Bacteria</taxon>
        <taxon>Pseudomonadati</taxon>
        <taxon>Pseudomonadota</taxon>
        <taxon>Betaproteobacteria</taxon>
        <taxon>Burkholderiales</taxon>
        <taxon>Sphaerotilaceae</taxon>
        <taxon>Sphaerotilus</taxon>
    </lineage>
</organism>
<name>A0ABM7YTU9_9BURK</name>
<evidence type="ECO:0000256" key="1">
    <source>
        <dbReference type="ARBA" id="ARBA00010515"/>
    </source>
</evidence>
<reference evidence="5" key="1">
    <citation type="submission" date="2022-04" db="EMBL/GenBank/DDBJ databases">
        <title>Whole genome sequence of Sphaerotilus sp. FB-5.</title>
        <authorList>
            <person name="Takeda M."/>
            <person name="Narihara S."/>
            <person name="Akimoto M."/>
            <person name="Akimoto R."/>
            <person name="Nishiyashiki S."/>
            <person name="Murakami T."/>
        </authorList>
    </citation>
    <scope>NUCLEOTIDE SEQUENCE</scope>
    <source>
        <strain evidence="5">FB-5</strain>
    </source>
</reference>
<feature type="region of interest" description="Disordered" evidence="3">
    <location>
        <begin position="367"/>
        <end position="389"/>
    </location>
</feature>
<keyword evidence="6" id="KW-1185">Reference proteome</keyword>
<sequence length="389" mass="41688">MAVEIWWCVLLGAGLLVGLAAWRLRPEDLSAFDGPLEGTVSAPFIERFSTGPEPSAQLRAVEASLATLGQALRGSTGRQRIAALRRHIDGAFADRVLDATFTPVDCAGVPAEWVLAPGADGSRRTLYLHGGGFIIGSPRSHRTLTSRFSALTGGAVLAIDYRLMPEHPRRAGIEDCRQAYRWMLEHGPGGVADRSPASTVVVAGESAGGNLTLSLLAWLRDAGLRQPDAAVAISPLTDSCLASPSLRRNRHSDVMLGPMLGQLVRLPGWLLQAMTWLQTRIDPRDTLISPLRGSLHGLPPLLLQASEAEMLLDDARRYAHRARAAGSPVRLQTWRHPVHAWPIFNPELPEAEEALAQIGRFLAEVAPPSGLPRAPDRAAASPASPASPA</sequence>
<feature type="compositionally biased region" description="Low complexity" evidence="3">
    <location>
        <begin position="377"/>
        <end position="389"/>
    </location>
</feature>
<dbReference type="Proteomes" id="UP001057498">
    <property type="component" value="Chromosome"/>
</dbReference>